<gene>
    <name evidence="2" type="ORF">CMV_027628</name>
</gene>
<name>A0A8J4Q6B6_9ROSI</name>
<sequence>MPEHKPPTPGKGEKPSPHDHYPGRLLLESTSTDGKPPPKGEKPPPKHKPPTPLDKEEKPFPEHKPPKGKGEKPPPEHKPPHDHHPGHLLLESSSIDGKVPPKGAKPPPKHKPPTSVEEGEKKPFPEHKPPKGKGEKPPPEHKPPKGKGEKPCAMNASKHKPPK</sequence>
<dbReference type="EMBL" id="JRKL02010216">
    <property type="protein sequence ID" value="KAF3946065.1"/>
    <property type="molecule type" value="Genomic_DNA"/>
</dbReference>
<keyword evidence="3" id="KW-1185">Reference proteome</keyword>
<feature type="compositionally biased region" description="Basic and acidic residues" evidence="1">
    <location>
        <begin position="118"/>
        <end position="150"/>
    </location>
</feature>
<feature type="region of interest" description="Disordered" evidence="1">
    <location>
        <begin position="1"/>
        <end position="163"/>
    </location>
</feature>
<dbReference type="PANTHER" id="PTHR34629">
    <property type="entry name" value="PROLINE-RICH EXTENSIN-LIKE PROTEIN EPR1"/>
    <property type="match status" value="1"/>
</dbReference>
<dbReference type="PANTHER" id="PTHR34629:SF1">
    <property type="entry name" value="PROLINE-RICH EXTENSIN-LIKE PROTEIN EPR1"/>
    <property type="match status" value="1"/>
</dbReference>
<organism evidence="2 3">
    <name type="scientific">Castanea mollissima</name>
    <name type="common">Chinese chestnut</name>
    <dbReference type="NCBI Taxonomy" id="60419"/>
    <lineage>
        <taxon>Eukaryota</taxon>
        <taxon>Viridiplantae</taxon>
        <taxon>Streptophyta</taxon>
        <taxon>Embryophyta</taxon>
        <taxon>Tracheophyta</taxon>
        <taxon>Spermatophyta</taxon>
        <taxon>Magnoliopsida</taxon>
        <taxon>eudicotyledons</taxon>
        <taxon>Gunneridae</taxon>
        <taxon>Pentapetalae</taxon>
        <taxon>rosids</taxon>
        <taxon>fabids</taxon>
        <taxon>Fagales</taxon>
        <taxon>Fagaceae</taxon>
        <taxon>Castanea</taxon>
    </lineage>
</organism>
<evidence type="ECO:0000313" key="2">
    <source>
        <dbReference type="EMBL" id="KAF3946065.1"/>
    </source>
</evidence>
<accession>A0A8J4Q6B6</accession>
<feature type="compositionally biased region" description="Basic and acidic residues" evidence="1">
    <location>
        <begin position="53"/>
        <end position="85"/>
    </location>
</feature>
<dbReference type="InterPro" id="IPR051308">
    <property type="entry name" value="Proline-rich_CW_protein"/>
</dbReference>
<protein>
    <submittedName>
        <fullName evidence="2">Uncharacterized protein</fullName>
    </submittedName>
</protein>
<proteinExistence type="predicted"/>
<comment type="caution">
    <text evidence="2">The sequence shown here is derived from an EMBL/GenBank/DDBJ whole genome shotgun (WGS) entry which is preliminary data.</text>
</comment>
<dbReference type="AlphaFoldDB" id="A0A8J4Q6B6"/>
<evidence type="ECO:0000256" key="1">
    <source>
        <dbReference type="SAM" id="MobiDB-lite"/>
    </source>
</evidence>
<dbReference type="Proteomes" id="UP000737018">
    <property type="component" value="Unassembled WGS sequence"/>
</dbReference>
<feature type="compositionally biased region" description="Basic and acidic residues" evidence="1">
    <location>
        <begin position="1"/>
        <end position="22"/>
    </location>
</feature>
<dbReference type="PRINTS" id="PR01217">
    <property type="entry name" value="PRICHEXTENSN"/>
</dbReference>
<reference evidence="2" key="1">
    <citation type="submission" date="2020-03" db="EMBL/GenBank/DDBJ databases">
        <title>Castanea mollissima Vanexum genome sequencing.</title>
        <authorList>
            <person name="Staton M."/>
        </authorList>
    </citation>
    <scope>NUCLEOTIDE SEQUENCE</scope>
    <source>
        <tissue evidence="2">Leaf</tissue>
    </source>
</reference>
<feature type="non-terminal residue" evidence="2">
    <location>
        <position position="163"/>
    </location>
</feature>
<evidence type="ECO:0000313" key="3">
    <source>
        <dbReference type="Proteomes" id="UP000737018"/>
    </source>
</evidence>